<dbReference type="Pfam" id="PF07534">
    <property type="entry name" value="TLD"/>
    <property type="match status" value="1"/>
</dbReference>
<evidence type="ECO:0000313" key="7">
    <source>
        <dbReference type="EMBL" id="WOL08697.1"/>
    </source>
</evidence>
<dbReference type="SMART" id="SM00584">
    <property type="entry name" value="TLDc"/>
    <property type="match status" value="1"/>
</dbReference>
<dbReference type="Proteomes" id="UP001327560">
    <property type="component" value="Chromosome 5"/>
</dbReference>
<dbReference type="PANTHER" id="PTHR23354:SF62">
    <property type="entry name" value="MUSTARD, ISOFORM V"/>
    <property type="match status" value="1"/>
</dbReference>
<evidence type="ECO:0000256" key="1">
    <source>
        <dbReference type="ARBA" id="ARBA00004173"/>
    </source>
</evidence>
<evidence type="ECO:0000256" key="5">
    <source>
        <dbReference type="SAM" id="MobiDB-lite"/>
    </source>
</evidence>
<dbReference type="AlphaFoldDB" id="A0AAQ3KHG3"/>
<dbReference type="GO" id="GO:0005739">
    <property type="term" value="C:mitochondrion"/>
    <property type="evidence" value="ECO:0007669"/>
    <property type="project" value="UniProtKB-SubCell"/>
</dbReference>
<proteinExistence type="inferred from homology"/>
<evidence type="ECO:0000256" key="3">
    <source>
        <dbReference type="ARBA" id="ARBA00023128"/>
    </source>
</evidence>
<dbReference type="PANTHER" id="PTHR23354">
    <property type="entry name" value="NUCLEOLAR PROTEIN 7/ESTROGEN RECEPTOR COACTIVATOR-RELATED"/>
    <property type="match status" value="1"/>
</dbReference>
<feature type="region of interest" description="Disordered" evidence="5">
    <location>
        <begin position="1"/>
        <end position="58"/>
    </location>
</feature>
<dbReference type="EMBL" id="CP136894">
    <property type="protein sequence ID" value="WOL08697.1"/>
    <property type="molecule type" value="Genomic_DNA"/>
</dbReference>
<dbReference type="InterPro" id="IPR006571">
    <property type="entry name" value="TLDc_dom"/>
</dbReference>
<evidence type="ECO:0000256" key="2">
    <source>
        <dbReference type="ARBA" id="ARBA00009540"/>
    </source>
</evidence>
<comment type="similarity">
    <text evidence="2">Belongs to the OXR1 family.</text>
</comment>
<reference evidence="7 8" key="1">
    <citation type="submission" date="2023-10" db="EMBL/GenBank/DDBJ databases">
        <title>Chromosome-scale genome assembly provides insights into flower coloration mechanisms of Canna indica.</title>
        <authorList>
            <person name="Li C."/>
        </authorList>
    </citation>
    <scope>NUCLEOTIDE SEQUENCE [LARGE SCALE GENOMIC DNA]</scope>
    <source>
        <tissue evidence="7">Flower</tissue>
    </source>
</reference>
<keyword evidence="8" id="KW-1185">Reference proteome</keyword>
<name>A0AAQ3KHG3_9LILI</name>
<evidence type="ECO:0000313" key="8">
    <source>
        <dbReference type="Proteomes" id="UP001327560"/>
    </source>
</evidence>
<comment type="subcellular location">
    <subcellularLocation>
        <location evidence="1">Mitochondrion</location>
    </subcellularLocation>
</comment>
<gene>
    <name evidence="7" type="ORF">Cni_G17450</name>
</gene>
<dbReference type="PROSITE" id="PS51886">
    <property type="entry name" value="TLDC"/>
    <property type="match status" value="1"/>
</dbReference>
<organism evidence="7 8">
    <name type="scientific">Canna indica</name>
    <name type="common">Indian-shot</name>
    <dbReference type="NCBI Taxonomy" id="4628"/>
    <lineage>
        <taxon>Eukaryota</taxon>
        <taxon>Viridiplantae</taxon>
        <taxon>Streptophyta</taxon>
        <taxon>Embryophyta</taxon>
        <taxon>Tracheophyta</taxon>
        <taxon>Spermatophyta</taxon>
        <taxon>Magnoliopsida</taxon>
        <taxon>Liliopsida</taxon>
        <taxon>Zingiberales</taxon>
        <taxon>Cannaceae</taxon>
        <taxon>Canna</taxon>
    </lineage>
</organism>
<accession>A0AAQ3KHG3</accession>
<evidence type="ECO:0000256" key="4">
    <source>
        <dbReference type="ARBA" id="ARBA00040604"/>
    </source>
</evidence>
<sequence length="357" mass="38927">MGYAPSVARKEAHLVSNVDSNPISDEPPSKHPEAENPETNIPENEDSQRSSKPADSPDTISFATYLFSRSVSRSSIRPGKVKEHHAEVEKISTTVPCENSGRKSILARGKESLARAIHKAANVNGFRHSSVPKVDSNIVNNAASNGSGLTPVTAIKDTATLFDLPCISEFSLLLSENMRAALHFSLPALAKGKIWVLLYSTRRDGRSLSNLYRRSALCPGYSLLVVGDQKGAVFGGFVEAPLQPANKYQGTNSSFVFTDLSGNPVVFRPTGMNHYFTLCSSHFLALGGGGSFALYLDEDLLNGSSSCSQTYGNSCLAHSQEFEVKEVELWGFVYASKFDEMIDLCQTKNRGIYSWYH</sequence>
<evidence type="ECO:0000259" key="6">
    <source>
        <dbReference type="PROSITE" id="PS51886"/>
    </source>
</evidence>
<protein>
    <recommendedName>
        <fullName evidence="4">Oxidation resistance protein 1</fullName>
    </recommendedName>
</protein>
<keyword evidence="3" id="KW-0496">Mitochondrion</keyword>
<feature type="domain" description="TLDc" evidence="6">
    <location>
        <begin position="172"/>
        <end position="333"/>
    </location>
</feature>